<evidence type="ECO:0000256" key="6">
    <source>
        <dbReference type="SAM" id="MobiDB-lite"/>
    </source>
</evidence>
<dbReference type="Gene3D" id="3.90.1150.10">
    <property type="entry name" value="Aspartate Aminotransferase, domain 1"/>
    <property type="match status" value="1"/>
</dbReference>
<comment type="cofactor">
    <cofactor evidence="1 5">
        <name>pyridoxal 5'-phosphate</name>
        <dbReference type="ChEBI" id="CHEBI:597326"/>
    </cofactor>
</comment>
<dbReference type="SUPFAM" id="SSF53383">
    <property type="entry name" value="PLP-dependent transferases"/>
    <property type="match status" value="1"/>
</dbReference>
<organism evidence="7 8">
    <name type="scientific">Zasmidium cellare</name>
    <name type="common">Wine cellar mold</name>
    <name type="synonym">Racodium cellare</name>
    <dbReference type="NCBI Taxonomy" id="395010"/>
    <lineage>
        <taxon>Eukaryota</taxon>
        <taxon>Fungi</taxon>
        <taxon>Dikarya</taxon>
        <taxon>Ascomycota</taxon>
        <taxon>Pezizomycotina</taxon>
        <taxon>Dothideomycetes</taxon>
        <taxon>Dothideomycetidae</taxon>
        <taxon>Mycosphaerellales</taxon>
        <taxon>Mycosphaerellaceae</taxon>
        <taxon>Zasmidium</taxon>
    </lineage>
</organism>
<evidence type="ECO:0000256" key="4">
    <source>
        <dbReference type="ARBA" id="ARBA00022898"/>
    </source>
</evidence>
<name>A0ABR0DZM7_ZASCE</name>
<evidence type="ECO:0000313" key="7">
    <source>
        <dbReference type="EMBL" id="KAK4494628.1"/>
    </source>
</evidence>
<proteinExistence type="inferred from homology"/>
<keyword evidence="8" id="KW-1185">Reference proteome</keyword>
<dbReference type="Proteomes" id="UP001305779">
    <property type="component" value="Unassembled WGS sequence"/>
</dbReference>
<dbReference type="InterPro" id="IPR006235">
    <property type="entry name" value="OAc-hSer/O-AcSer_sulfhydrylase"/>
</dbReference>
<dbReference type="Pfam" id="PF01053">
    <property type="entry name" value="Cys_Met_Meta_PP"/>
    <property type="match status" value="1"/>
</dbReference>
<dbReference type="PANTHER" id="PTHR43797:SF2">
    <property type="entry name" value="HOMOCYSTEINE_CYSTEINE SYNTHASE"/>
    <property type="match status" value="1"/>
</dbReference>
<dbReference type="InterPro" id="IPR015424">
    <property type="entry name" value="PyrdxlP-dep_Trfase"/>
</dbReference>
<keyword evidence="4 5" id="KW-0663">Pyridoxal phosphate</keyword>
<evidence type="ECO:0000256" key="1">
    <source>
        <dbReference type="ARBA" id="ARBA00001933"/>
    </source>
</evidence>
<evidence type="ECO:0000313" key="8">
    <source>
        <dbReference type="Proteomes" id="UP001305779"/>
    </source>
</evidence>
<sequence>MIITTTNVGHSKTLVLHPATTTHEPFTNEERAAAGVTDDLIRLSVGIENVEDIKHDFRQAQDQLAKPDTPRTTPEQQDFSLFQQTLNRGLYSAAAPASSPQRI</sequence>
<dbReference type="EMBL" id="JAXOVC010000013">
    <property type="protein sequence ID" value="KAK4494628.1"/>
    <property type="molecule type" value="Genomic_DNA"/>
</dbReference>
<feature type="region of interest" description="Disordered" evidence="6">
    <location>
        <begin position="58"/>
        <end position="77"/>
    </location>
</feature>
<dbReference type="InterPro" id="IPR000277">
    <property type="entry name" value="Cys/Met-Metab_PyrdxlP-dep_enz"/>
</dbReference>
<dbReference type="InterPro" id="IPR015422">
    <property type="entry name" value="PyrdxlP-dep_Trfase_small"/>
</dbReference>
<keyword evidence="3" id="KW-0808">Transferase</keyword>
<evidence type="ECO:0000256" key="5">
    <source>
        <dbReference type="RuleBase" id="RU362118"/>
    </source>
</evidence>
<comment type="caution">
    <text evidence="7">The sequence shown here is derived from an EMBL/GenBank/DDBJ whole genome shotgun (WGS) entry which is preliminary data.</text>
</comment>
<comment type="similarity">
    <text evidence="2 5">Belongs to the trans-sulfuration enzymes family.</text>
</comment>
<accession>A0ABR0DZM7</accession>
<reference evidence="7 8" key="1">
    <citation type="journal article" date="2023" name="G3 (Bethesda)">
        <title>A chromosome-level genome assembly of Zasmidium syzygii isolated from banana leaves.</title>
        <authorList>
            <person name="van Westerhoven A.C."/>
            <person name="Mehrabi R."/>
            <person name="Talebi R."/>
            <person name="Steentjes M.B.F."/>
            <person name="Corcolon B."/>
            <person name="Chong P.A."/>
            <person name="Kema G.H.J."/>
            <person name="Seidl M.F."/>
        </authorList>
    </citation>
    <scope>NUCLEOTIDE SEQUENCE [LARGE SCALE GENOMIC DNA]</scope>
    <source>
        <strain evidence="7 8">P124</strain>
    </source>
</reference>
<evidence type="ECO:0000256" key="2">
    <source>
        <dbReference type="ARBA" id="ARBA00009077"/>
    </source>
</evidence>
<dbReference type="PANTHER" id="PTHR43797">
    <property type="entry name" value="HOMOCYSTEINE/CYSTEINE SYNTHASE"/>
    <property type="match status" value="1"/>
</dbReference>
<evidence type="ECO:0000256" key="3">
    <source>
        <dbReference type="ARBA" id="ARBA00022679"/>
    </source>
</evidence>
<protein>
    <submittedName>
        <fullName evidence="7">Uncharacterized protein</fullName>
    </submittedName>
</protein>
<gene>
    <name evidence="7" type="ORF">PRZ48_013984</name>
</gene>